<reference evidence="7" key="2">
    <citation type="submission" date="2021-09" db="EMBL/GenBank/DDBJ databases">
        <authorList>
            <person name="Jia N."/>
            <person name="Wang J."/>
            <person name="Shi W."/>
            <person name="Du L."/>
            <person name="Sun Y."/>
            <person name="Zhan W."/>
            <person name="Jiang J."/>
            <person name="Wang Q."/>
            <person name="Zhang B."/>
            <person name="Ji P."/>
            <person name="Sakyi L.B."/>
            <person name="Cui X."/>
            <person name="Yuan T."/>
            <person name="Jiang B."/>
            <person name="Yang W."/>
            <person name="Lam T.T.-Y."/>
            <person name="Chang Q."/>
            <person name="Ding S."/>
            <person name="Wang X."/>
            <person name="Zhu J."/>
            <person name="Ruan X."/>
            <person name="Zhao L."/>
            <person name="Wei J."/>
            <person name="Que T."/>
            <person name="Du C."/>
            <person name="Cheng J."/>
            <person name="Dai P."/>
            <person name="Han X."/>
            <person name="Huang E."/>
            <person name="Gao Y."/>
            <person name="Liu J."/>
            <person name="Shao H."/>
            <person name="Ye R."/>
            <person name="Li L."/>
            <person name="Wei W."/>
            <person name="Wang X."/>
            <person name="Wang C."/>
            <person name="Huo Q."/>
            <person name="Li W."/>
            <person name="Guo W."/>
            <person name="Chen H."/>
            <person name="Chen S."/>
            <person name="Zhou L."/>
            <person name="Zhou L."/>
            <person name="Ni X."/>
            <person name="Tian J."/>
            <person name="Zhou Y."/>
            <person name="Sheng Y."/>
            <person name="Liu T."/>
            <person name="Pan Y."/>
            <person name="Xia L."/>
            <person name="Li J."/>
            <person name="Zhao F."/>
            <person name="Cao W."/>
        </authorList>
    </citation>
    <scope>NUCLEOTIDE SEQUENCE</scope>
    <source>
        <strain evidence="7">Rsan-2018</strain>
        <tissue evidence="7">Larvae</tissue>
    </source>
</reference>
<reference evidence="7" key="1">
    <citation type="journal article" date="2020" name="Cell">
        <title>Large-Scale Comparative Analyses of Tick Genomes Elucidate Their Genetic Diversity and Vector Capacities.</title>
        <authorList>
            <consortium name="Tick Genome and Microbiome Consortium (TIGMIC)"/>
            <person name="Jia N."/>
            <person name="Wang J."/>
            <person name="Shi W."/>
            <person name="Du L."/>
            <person name="Sun Y."/>
            <person name="Zhan W."/>
            <person name="Jiang J.F."/>
            <person name="Wang Q."/>
            <person name="Zhang B."/>
            <person name="Ji P."/>
            <person name="Bell-Sakyi L."/>
            <person name="Cui X.M."/>
            <person name="Yuan T.T."/>
            <person name="Jiang B.G."/>
            <person name="Yang W.F."/>
            <person name="Lam T.T."/>
            <person name="Chang Q.C."/>
            <person name="Ding S.J."/>
            <person name="Wang X.J."/>
            <person name="Zhu J.G."/>
            <person name="Ruan X.D."/>
            <person name="Zhao L."/>
            <person name="Wei J.T."/>
            <person name="Ye R.Z."/>
            <person name="Que T.C."/>
            <person name="Du C.H."/>
            <person name="Zhou Y.H."/>
            <person name="Cheng J.X."/>
            <person name="Dai P.F."/>
            <person name="Guo W.B."/>
            <person name="Han X.H."/>
            <person name="Huang E.J."/>
            <person name="Li L.F."/>
            <person name="Wei W."/>
            <person name="Gao Y.C."/>
            <person name="Liu J.Z."/>
            <person name="Shao H.Z."/>
            <person name="Wang X."/>
            <person name="Wang C.C."/>
            <person name="Yang T.C."/>
            <person name="Huo Q.B."/>
            <person name="Li W."/>
            <person name="Chen H.Y."/>
            <person name="Chen S.E."/>
            <person name="Zhou L.G."/>
            <person name="Ni X.B."/>
            <person name="Tian J.H."/>
            <person name="Sheng Y."/>
            <person name="Liu T."/>
            <person name="Pan Y.S."/>
            <person name="Xia L.Y."/>
            <person name="Li J."/>
            <person name="Zhao F."/>
            <person name="Cao W.C."/>
        </authorList>
    </citation>
    <scope>NUCLEOTIDE SEQUENCE</scope>
    <source>
        <strain evidence="7">Rsan-2018</strain>
    </source>
</reference>
<dbReference type="VEuPathDB" id="VectorBase:RSAN_036652"/>
<dbReference type="InterPro" id="IPR052035">
    <property type="entry name" value="ZnF_BED_domain_contain"/>
</dbReference>
<keyword evidence="5" id="KW-0539">Nucleus</keyword>
<dbReference type="AlphaFoldDB" id="A0A9D4YRU4"/>
<keyword evidence="4" id="KW-0862">Zinc</keyword>
<evidence type="ECO:0000313" key="8">
    <source>
        <dbReference type="Proteomes" id="UP000821837"/>
    </source>
</evidence>
<proteinExistence type="predicted"/>
<evidence type="ECO:0000256" key="1">
    <source>
        <dbReference type="ARBA" id="ARBA00004123"/>
    </source>
</evidence>
<dbReference type="PANTHER" id="PTHR46481:SF10">
    <property type="entry name" value="ZINC FINGER BED DOMAIN-CONTAINING PROTEIN 39"/>
    <property type="match status" value="1"/>
</dbReference>
<sequence length="703" mass="76402">MTPQGSGEALSQAPPGGGQYQMLAPPYYDQNGSLMMGNTRAVRLMPPVLVNPGAPGTSAPSQPGTTTTLVNHLKRHPDPFKQFEKLRAAECSKKASGPKKTTATKTADASAASCSYFKPTLKGDSQRAKMLTTKVAQFMAAGLHSYSIVEEPGFLSLMHAAVPEYKVPSRTTFSRSVIPDLYAKEKERIKGALRHHFDHAPPRPARAELWEESVFAGNLLRAIKCRFGDIKLQVPYALSTALDPRFKAVCYDATCEKRWLKSELCSALEKSLPQQNDEEEPSVSSASAEAASSSSDVWSVFGTLAGSNTAPTGSERLKKEVEEYLHAPVQPRLDNPFLCVAAGRAPPSWARFEAVFFVHILRHLKMASLKQNATVAGFLKVISRPLIGSQAARFSSAPFRVSHWLARPHVIDAIFFLCVGFSAVAVRLCAPAFAIFLHAIEMPGDSRLKPSTQQAFGSPKKRAWNKKAPATSAPSAAELESRLDPLDLPGTSTDDTVGPSSTSETLRVDAAYYSTAKQAQRVERSAQRRLFCLESRLPSASSTFLESARSARPGQRLAVGLLKVPRGRVSSLQRLGVLATHLVLLGQGATIRGLEHLPFREDLHPALGLATGVLHPLDPLEHHPLALQLACARTEMLWTAAALTEQASAVITRRAASAKSLLSITSFYSPETRELRYSRDRTNRTQAPKPVHGLSELLERSPP</sequence>
<dbReference type="GO" id="GO:0008270">
    <property type="term" value="F:zinc ion binding"/>
    <property type="evidence" value="ECO:0007669"/>
    <property type="project" value="UniProtKB-KW"/>
</dbReference>
<dbReference type="EMBL" id="JABSTV010000618">
    <property type="protein sequence ID" value="KAH7986021.1"/>
    <property type="molecule type" value="Genomic_DNA"/>
</dbReference>
<feature type="region of interest" description="Disordered" evidence="6">
    <location>
        <begin position="1"/>
        <end position="24"/>
    </location>
</feature>
<evidence type="ECO:0000256" key="5">
    <source>
        <dbReference type="ARBA" id="ARBA00023242"/>
    </source>
</evidence>
<organism evidence="7 8">
    <name type="scientific">Rhipicephalus sanguineus</name>
    <name type="common">Brown dog tick</name>
    <name type="synonym">Ixodes sanguineus</name>
    <dbReference type="NCBI Taxonomy" id="34632"/>
    <lineage>
        <taxon>Eukaryota</taxon>
        <taxon>Metazoa</taxon>
        <taxon>Ecdysozoa</taxon>
        <taxon>Arthropoda</taxon>
        <taxon>Chelicerata</taxon>
        <taxon>Arachnida</taxon>
        <taxon>Acari</taxon>
        <taxon>Parasitiformes</taxon>
        <taxon>Ixodida</taxon>
        <taxon>Ixodoidea</taxon>
        <taxon>Ixodidae</taxon>
        <taxon>Rhipicephalinae</taxon>
        <taxon>Rhipicephalus</taxon>
        <taxon>Rhipicephalus</taxon>
    </lineage>
</organism>
<keyword evidence="2" id="KW-0479">Metal-binding</keyword>
<dbReference type="Proteomes" id="UP000821837">
    <property type="component" value="Unassembled WGS sequence"/>
</dbReference>
<dbReference type="VEuPathDB" id="VectorBase:RSAN_039272"/>
<dbReference type="PANTHER" id="PTHR46481">
    <property type="entry name" value="ZINC FINGER BED DOMAIN-CONTAINING PROTEIN 4"/>
    <property type="match status" value="1"/>
</dbReference>
<evidence type="ECO:0000256" key="6">
    <source>
        <dbReference type="SAM" id="MobiDB-lite"/>
    </source>
</evidence>
<feature type="region of interest" description="Disordered" evidence="6">
    <location>
        <begin position="450"/>
        <end position="479"/>
    </location>
</feature>
<keyword evidence="3" id="KW-0863">Zinc-finger</keyword>
<name>A0A9D4YRU4_RHISA</name>
<evidence type="ECO:0000256" key="4">
    <source>
        <dbReference type="ARBA" id="ARBA00022833"/>
    </source>
</evidence>
<protein>
    <submittedName>
        <fullName evidence="7">Uncharacterized protein</fullName>
    </submittedName>
</protein>
<evidence type="ECO:0000313" key="7">
    <source>
        <dbReference type="EMBL" id="KAH7986021.1"/>
    </source>
</evidence>
<evidence type="ECO:0000256" key="3">
    <source>
        <dbReference type="ARBA" id="ARBA00022771"/>
    </source>
</evidence>
<dbReference type="VEuPathDB" id="VectorBase:RSAN_028935"/>
<gene>
    <name evidence="7" type="ORF">HPB52_025261</name>
</gene>
<comment type="caution">
    <text evidence="7">The sequence shown here is derived from an EMBL/GenBank/DDBJ whole genome shotgun (WGS) entry which is preliminary data.</text>
</comment>
<keyword evidence="8" id="KW-1185">Reference proteome</keyword>
<evidence type="ECO:0000256" key="2">
    <source>
        <dbReference type="ARBA" id="ARBA00022723"/>
    </source>
</evidence>
<dbReference type="GO" id="GO:0005634">
    <property type="term" value="C:nucleus"/>
    <property type="evidence" value="ECO:0007669"/>
    <property type="project" value="UniProtKB-SubCell"/>
</dbReference>
<accession>A0A9D4YRU4</accession>
<feature type="region of interest" description="Disordered" evidence="6">
    <location>
        <begin position="675"/>
        <end position="703"/>
    </location>
</feature>
<comment type="subcellular location">
    <subcellularLocation>
        <location evidence="1">Nucleus</location>
    </subcellularLocation>
</comment>
<feature type="compositionally biased region" description="Low complexity" evidence="6">
    <location>
        <begin position="466"/>
        <end position="477"/>
    </location>
</feature>
<dbReference type="SUPFAM" id="SSF140996">
    <property type="entry name" value="Hermes dimerisation domain"/>
    <property type="match status" value="1"/>
</dbReference>